<gene>
    <name evidence="1" type="ORF">RRG08_064484</name>
</gene>
<dbReference type="EMBL" id="JAWDGP010001994">
    <property type="protein sequence ID" value="KAK3786225.1"/>
    <property type="molecule type" value="Genomic_DNA"/>
</dbReference>
<protein>
    <submittedName>
        <fullName evidence="1">Uncharacterized protein</fullName>
    </submittedName>
</protein>
<dbReference type="Proteomes" id="UP001283361">
    <property type="component" value="Unassembled WGS sequence"/>
</dbReference>
<organism evidence="1 2">
    <name type="scientific">Elysia crispata</name>
    <name type="common">lettuce slug</name>
    <dbReference type="NCBI Taxonomy" id="231223"/>
    <lineage>
        <taxon>Eukaryota</taxon>
        <taxon>Metazoa</taxon>
        <taxon>Spiralia</taxon>
        <taxon>Lophotrochozoa</taxon>
        <taxon>Mollusca</taxon>
        <taxon>Gastropoda</taxon>
        <taxon>Heterobranchia</taxon>
        <taxon>Euthyneura</taxon>
        <taxon>Panpulmonata</taxon>
        <taxon>Sacoglossa</taxon>
        <taxon>Placobranchoidea</taxon>
        <taxon>Plakobranchidae</taxon>
        <taxon>Elysia</taxon>
    </lineage>
</organism>
<comment type="caution">
    <text evidence="1">The sequence shown here is derived from an EMBL/GenBank/DDBJ whole genome shotgun (WGS) entry which is preliminary data.</text>
</comment>
<proteinExistence type="predicted"/>
<keyword evidence="2" id="KW-1185">Reference proteome</keyword>
<accession>A0AAE1DXR8</accession>
<sequence>MKRRFGVSSHRISETLEKASKTSICPAPVKILDRGANSQPGSALPCNWCGPTPQSTVPLPVELHHQ</sequence>
<name>A0AAE1DXR8_9GAST</name>
<reference evidence="1" key="1">
    <citation type="journal article" date="2023" name="G3 (Bethesda)">
        <title>A reference genome for the long-term kleptoplast-retaining sea slug Elysia crispata morphotype clarki.</title>
        <authorList>
            <person name="Eastman K.E."/>
            <person name="Pendleton A.L."/>
            <person name="Shaikh M.A."/>
            <person name="Suttiyut T."/>
            <person name="Ogas R."/>
            <person name="Tomko P."/>
            <person name="Gavelis G."/>
            <person name="Widhalm J.R."/>
            <person name="Wisecaver J.H."/>
        </authorList>
    </citation>
    <scope>NUCLEOTIDE SEQUENCE</scope>
    <source>
        <strain evidence="1">ECLA1</strain>
    </source>
</reference>
<evidence type="ECO:0000313" key="1">
    <source>
        <dbReference type="EMBL" id="KAK3786225.1"/>
    </source>
</evidence>
<evidence type="ECO:0000313" key="2">
    <source>
        <dbReference type="Proteomes" id="UP001283361"/>
    </source>
</evidence>
<dbReference type="AlphaFoldDB" id="A0AAE1DXR8"/>